<reference evidence="7 8" key="1">
    <citation type="submission" date="2024-06" db="EMBL/GenBank/DDBJ databases">
        <title>Genome of Rhodovulum iodosum, a marine photoferrotroph.</title>
        <authorList>
            <person name="Bianchini G."/>
            <person name="Nikeleit V."/>
            <person name="Kappler A."/>
            <person name="Bryce C."/>
            <person name="Sanchez-Baracaldo P."/>
        </authorList>
    </citation>
    <scope>NUCLEOTIDE SEQUENCE [LARGE SCALE GENOMIC DNA]</scope>
    <source>
        <strain evidence="7 8">UT/N1</strain>
    </source>
</reference>
<feature type="transmembrane region" description="Helical" evidence="6">
    <location>
        <begin position="46"/>
        <end position="66"/>
    </location>
</feature>
<gene>
    <name evidence="7" type="ORF">Ga0609869_000527</name>
</gene>
<keyword evidence="4 6" id="KW-1133">Transmembrane helix</keyword>
<comment type="caution">
    <text evidence="7">The sequence shown here is derived from an EMBL/GenBank/DDBJ whole genome shotgun (WGS) entry which is preliminary data.</text>
</comment>
<feature type="transmembrane region" description="Helical" evidence="6">
    <location>
        <begin position="285"/>
        <end position="304"/>
    </location>
</feature>
<dbReference type="InterPro" id="IPR044878">
    <property type="entry name" value="UbiA_sf"/>
</dbReference>
<name>A0ABV3XQ45_9RHOB</name>
<protein>
    <recommendedName>
        <fullName evidence="9">Manganese transporter permease</fullName>
    </recommendedName>
</protein>
<evidence type="ECO:0000256" key="1">
    <source>
        <dbReference type="ARBA" id="ARBA00004141"/>
    </source>
</evidence>
<evidence type="ECO:0000313" key="8">
    <source>
        <dbReference type="Proteomes" id="UP001560019"/>
    </source>
</evidence>
<dbReference type="Proteomes" id="UP001560019">
    <property type="component" value="Unassembled WGS sequence"/>
</dbReference>
<feature type="transmembrane region" description="Helical" evidence="6">
    <location>
        <begin position="114"/>
        <end position="132"/>
    </location>
</feature>
<feature type="transmembrane region" description="Helical" evidence="6">
    <location>
        <begin position="87"/>
        <end position="108"/>
    </location>
</feature>
<dbReference type="EMBL" id="JBEHHI010000001">
    <property type="protein sequence ID" value="MEX5727174.1"/>
    <property type="molecule type" value="Genomic_DNA"/>
</dbReference>
<organism evidence="7 8">
    <name type="scientific">Rhodovulum iodosum</name>
    <dbReference type="NCBI Taxonomy" id="68291"/>
    <lineage>
        <taxon>Bacteria</taxon>
        <taxon>Pseudomonadati</taxon>
        <taxon>Pseudomonadota</taxon>
        <taxon>Alphaproteobacteria</taxon>
        <taxon>Rhodobacterales</taxon>
        <taxon>Paracoccaceae</taxon>
        <taxon>Rhodovulum</taxon>
    </lineage>
</organism>
<dbReference type="Gene3D" id="1.10.357.140">
    <property type="entry name" value="UbiA prenyltransferase"/>
    <property type="match status" value="1"/>
</dbReference>
<evidence type="ECO:0000256" key="3">
    <source>
        <dbReference type="ARBA" id="ARBA00022692"/>
    </source>
</evidence>
<evidence type="ECO:0000256" key="5">
    <source>
        <dbReference type="ARBA" id="ARBA00023136"/>
    </source>
</evidence>
<comment type="subcellular location">
    <subcellularLocation>
        <location evidence="1">Membrane</location>
        <topology evidence="1">Multi-pass membrane protein</topology>
    </subcellularLocation>
</comment>
<dbReference type="RefSeq" id="WP_125408046.1">
    <property type="nucleotide sequence ID" value="NZ_JBEHHI010000001.1"/>
</dbReference>
<keyword evidence="3 6" id="KW-0812">Transmembrane</keyword>
<keyword evidence="8" id="KW-1185">Reference proteome</keyword>
<feature type="transmembrane region" description="Helical" evidence="6">
    <location>
        <begin position="220"/>
        <end position="239"/>
    </location>
</feature>
<feature type="transmembrane region" description="Helical" evidence="6">
    <location>
        <begin position="245"/>
        <end position="264"/>
    </location>
</feature>
<dbReference type="Pfam" id="PF01040">
    <property type="entry name" value="UbiA"/>
    <property type="match status" value="1"/>
</dbReference>
<keyword evidence="5 6" id="KW-0472">Membrane</keyword>
<evidence type="ECO:0008006" key="9">
    <source>
        <dbReference type="Google" id="ProtNLM"/>
    </source>
</evidence>
<feature type="transmembrane region" description="Helical" evidence="6">
    <location>
        <begin position="144"/>
        <end position="164"/>
    </location>
</feature>
<feature type="transmembrane region" description="Helical" evidence="6">
    <location>
        <begin position="21"/>
        <end position="40"/>
    </location>
</feature>
<accession>A0ABV3XQ45</accession>
<evidence type="ECO:0000256" key="2">
    <source>
        <dbReference type="ARBA" id="ARBA00022475"/>
    </source>
</evidence>
<feature type="transmembrane region" description="Helical" evidence="6">
    <location>
        <begin position="176"/>
        <end position="194"/>
    </location>
</feature>
<proteinExistence type="predicted"/>
<keyword evidence="2" id="KW-1003">Cell membrane</keyword>
<dbReference type="InterPro" id="IPR000537">
    <property type="entry name" value="UbiA_prenyltransferase"/>
</dbReference>
<sequence>MSLARRLWTYQAERFPLVRTALLVAVFSAASLSVSAHLAGRALPGPGAYAAGFFCALVLFFQMRAADEVKDHDDDCRFRPERPIPRGLVSLRLIVGIALGLAPLAALAAWAVGMVPLVLLLATWGWLALMSLEFGAPAWLRDRMLVYLVSHMAIMPLMDLFLTSLEWAGAGGPHPALALFLALSFVNGCVLEIGRKTWTPENERAGVESYSRLWGPGRAAFAWAGLVAAAGVLLALLGLALSPALAGLFAALGASGALGALALARRFAHAPMPGLQKALDAGSGLWVLVCYGAAGVLPMLIGGGP</sequence>
<evidence type="ECO:0000256" key="4">
    <source>
        <dbReference type="ARBA" id="ARBA00022989"/>
    </source>
</evidence>
<evidence type="ECO:0000313" key="7">
    <source>
        <dbReference type="EMBL" id="MEX5727174.1"/>
    </source>
</evidence>
<evidence type="ECO:0000256" key="6">
    <source>
        <dbReference type="SAM" id="Phobius"/>
    </source>
</evidence>